<dbReference type="Proteomes" id="UP000217257">
    <property type="component" value="Chromosome"/>
</dbReference>
<accession>A0A250J929</accession>
<evidence type="ECO:0000256" key="1">
    <source>
        <dbReference type="SAM" id="MobiDB-lite"/>
    </source>
</evidence>
<dbReference type="KEGG" id="cfus:CYFUS_005541"/>
<gene>
    <name evidence="2" type="ORF">CYFUS_005541</name>
</gene>
<proteinExistence type="predicted"/>
<evidence type="ECO:0000313" key="3">
    <source>
        <dbReference type="Proteomes" id="UP000217257"/>
    </source>
</evidence>
<evidence type="ECO:0000313" key="2">
    <source>
        <dbReference type="EMBL" id="ATB40093.1"/>
    </source>
</evidence>
<dbReference type="RefSeq" id="WP_157758700.1">
    <property type="nucleotide sequence ID" value="NZ_CP022098.1"/>
</dbReference>
<feature type="region of interest" description="Disordered" evidence="1">
    <location>
        <begin position="25"/>
        <end position="54"/>
    </location>
</feature>
<protein>
    <submittedName>
        <fullName evidence="2">Uncharacterized protein</fullName>
    </submittedName>
</protein>
<name>A0A250J929_9BACT</name>
<organism evidence="2 3">
    <name type="scientific">Cystobacter fuscus</name>
    <dbReference type="NCBI Taxonomy" id="43"/>
    <lineage>
        <taxon>Bacteria</taxon>
        <taxon>Pseudomonadati</taxon>
        <taxon>Myxococcota</taxon>
        <taxon>Myxococcia</taxon>
        <taxon>Myxococcales</taxon>
        <taxon>Cystobacterineae</taxon>
        <taxon>Archangiaceae</taxon>
        <taxon>Cystobacter</taxon>
    </lineage>
</organism>
<sequence>MNSNVSQSSEAVRPFARMTACEVTLSEQDQQDGSLFKTVYTDPDQPEPEISALD</sequence>
<reference evidence="2 3" key="1">
    <citation type="submission" date="2017-06" db="EMBL/GenBank/DDBJ databases">
        <title>Sequencing and comparative analysis of myxobacterial genomes.</title>
        <authorList>
            <person name="Rupp O."/>
            <person name="Goesmann A."/>
            <person name="Sogaard-Andersen L."/>
        </authorList>
    </citation>
    <scope>NUCLEOTIDE SEQUENCE [LARGE SCALE GENOMIC DNA]</scope>
    <source>
        <strain evidence="2 3">DSM 52655</strain>
    </source>
</reference>
<dbReference type="AlphaFoldDB" id="A0A250J929"/>
<dbReference type="EMBL" id="CP022098">
    <property type="protein sequence ID" value="ATB40093.1"/>
    <property type="molecule type" value="Genomic_DNA"/>
</dbReference>